<keyword evidence="2 5" id="KW-0645">Protease</keyword>
<organism evidence="10 11">
    <name type="scientific">Candidozyma haemuli</name>
    <dbReference type="NCBI Taxonomy" id="45357"/>
    <lineage>
        <taxon>Eukaryota</taxon>
        <taxon>Fungi</taxon>
        <taxon>Dikarya</taxon>
        <taxon>Ascomycota</taxon>
        <taxon>Saccharomycotina</taxon>
        <taxon>Pichiomycetes</taxon>
        <taxon>Metschnikowiaceae</taxon>
        <taxon>Candidozyma</taxon>
    </lineage>
</organism>
<dbReference type="InterPro" id="IPR022398">
    <property type="entry name" value="Peptidase_S8_His-AS"/>
</dbReference>
<keyword evidence="7" id="KW-0732">Signal</keyword>
<dbReference type="InterPro" id="IPR023827">
    <property type="entry name" value="Peptidase_S8_Asp-AS"/>
</dbReference>
<dbReference type="PRINTS" id="PR00723">
    <property type="entry name" value="SUBTILISIN"/>
</dbReference>
<dbReference type="Proteomes" id="UP000244309">
    <property type="component" value="Unassembled WGS sequence"/>
</dbReference>
<evidence type="ECO:0000259" key="9">
    <source>
        <dbReference type="Pfam" id="PF05922"/>
    </source>
</evidence>
<evidence type="ECO:0000256" key="4">
    <source>
        <dbReference type="ARBA" id="ARBA00022825"/>
    </source>
</evidence>
<dbReference type="GeneID" id="37009070"/>
<dbReference type="PROSITE" id="PS00137">
    <property type="entry name" value="SUBTILASE_HIS"/>
    <property type="match status" value="1"/>
</dbReference>
<gene>
    <name evidence="10" type="ORF">CXQ85_003740</name>
</gene>
<dbReference type="InterPro" id="IPR015500">
    <property type="entry name" value="Peptidase_S8_subtilisin-rel"/>
</dbReference>
<keyword evidence="11" id="KW-1185">Reference proteome</keyword>
<dbReference type="PROSITE" id="PS51892">
    <property type="entry name" value="SUBTILASE"/>
    <property type="match status" value="1"/>
</dbReference>
<feature type="signal peptide" evidence="7">
    <location>
        <begin position="1"/>
        <end position="18"/>
    </location>
</feature>
<reference evidence="10 11" key="1">
    <citation type="submission" date="2017-12" db="EMBL/GenBank/DDBJ databases">
        <title>Genome Sequence of a Multidrug-Resistant Candida haemulonii Isolate from a Patient with Chronic Leg Ulcers in Israel.</title>
        <authorList>
            <person name="Chow N.A."/>
            <person name="Gade L."/>
            <person name="Batra D."/>
            <person name="Rowe L.A."/>
            <person name="Ben-Ami R."/>
            <person name="Loparev V.N."/>
            <person name="Litvintseva A.P."/>
        </authorList>
    </citation>
    <scope>NUCLEOTIDE SEQUENCE [LARGE SCALE GENOMIC DNA]</scope>
    <source>
        <strain evidence="10 11">B11899</strain>
    </source>
</reference>
<dbReference type="PANTHER" id="PTHR43806">
    <property type="entry name" value="PEPTIDASE S8"/>
    <property type="match status" value="1"/>
</dbReference>
<comment type="caution">
    <text evidence="10">The sequence shown here is derived from an EMBL/GenBank/DDBJ whole genome shotgun (WGS) entry which is preliminary data.</text>
</comment>
<dbReference type="Gene3D" id="3.30.70.80">
    <property type="entry name" value="Peptidase S8 propeptide/proteinase inhibitor I9"/>
    <property type="match status" value="1"/>
</dbReference>
<feature type="chain" id="PRO_5015879169" description="Peptidase S8/S53 domain-containing protein" evidence="7">
    <location>
        <begin position="19"/>
        <end position="447"/>
    </location>
</feature>
<dbReference type="AlphaFoldDB" id="A0A2V1AZF2"/>
<name>A0A2V1AZF2_9ASCO</name>
<dbReference type="Pfam" id="PF00082">
    <property type="entry name" value="Peptidase_S8"/>
    <property type="match status" value="1"/>
</dbReference>
<evidence type="ECO:0000313" key="11">
    <source>
        <dbReference type="Proteomes" id="UP000244309"/>
    </source>
</evidence>
<evidence type="ECO:0000256" key="7">
    <source>
        <dbReference type="SAM" id="SignalP"/>
    </source>
</evidence>
<evidence type="ECO:0000256" key="6">
    <source>
        <dbReference type="RuleBase" id="RU003355"/>
    </source>
</evidence>
<dbReference type="PANTHER" id="PTHR43806:SF11">
    <property type="entry name" value="CEREVISIN-RELATED"/>
    <property type="match status" value="1"/>
</dbReference>
<dbReference type="PROSITE" id="PS00138">
    <property type="entry name" value="SUBTILASE_SER"/>
    <property type="match status" value="1"/>
</dbReference>
<evidence type="ECO:0000256" key="5">
    <source>
        <dbReference type="PROSITE-ProRule" id="PRU01240"/>
    </source>
</evidence>
<dbReference type="SUPFAM" id="SSF52743">
    <property type="entry name" value="Subtilisin-like"/>
    <property type="match status" value="1"/>
</dbReference>
<protein>
    <recommendedName>
        <fullName evidence="12">Peptidase S8/S53 domain-containing protein</fullName>
    </recommendedName>
</protein>
<accession>A0A2V1AZF2</accession>
<dbReference type="InterPro" id="IPR037045">
    <property type="entry name" value="S8pro/Inhibitor_I9_sf"/>
</dbReference>
<dbReference type="InterPro" id="IPR023828">
    <property type="entry name" value="Peptidase_S8_Ser-AS"/>
</dbReference>
<dbReference type="VEuPathDB" id="FungiDB:CXQ85_003740"/>
<dbReference type="OrthoDB" id="206201at2759"/>
<dbReference type="STRING" id="45357.A0A2V1AZF2"/>
<evidence type="ECO:0000313" key="10">
    <source>
        <dbReference type="EMBL" id="PVH23450.1"/>
    </source>
</evidence>
<dbReference type="InterPro" id="IPR036852">
    <property type="entry name" value="Peptidase_S8/S53_dom_sf"/>
</dbReference>
<dbReference type="GO" id="GO:0006508">
    <property type="term" value="P:proteolysis"/>
    <property type="evidence" value="ECO:0007669"/>
    <property type="project" value="UniProtKB-KW"/>
</dbReference>
<evidence type="ECO:0000256" key="3">
    <source>
        <dbReference type="ARBA" id="ARBA00022801"/>
    </source>
</evidence>
<feature type="domain" description="Inhibitor I9" evidence="9">
    <location>
        <begin position="63"/>
        <end position="138"/>
    </location>
</feature>
<dbReference type="GO" id="GO:0004252">
    <property type="term" value="F:serine-type endopeptidase activity"/>
    <property type="evidence" value="ECO:0007669"/>
    <property type="project" value="UniProtKB-UniRule"/>
</dbReference>
<evidence type="ECO:0000256" key="1">
    <source>
        <dbReference type="ARBA" id="ARBA00011073"/>
    </source>
</evidence>
<dbReference type="SUPFAM" id="SSF54897">
    <property type="entry name" value="Protease propeptides/inhibitors"/>
    <property type="match status" value="1"/>
</dbReference>
<dbReference type="RefSeq" id="XP_025344390.1">
    <property type="nucleotide sequence ID" value="XM_025487374.1"/>
</dbReference>
<dbReference type="Pfam" id="PF05922">
    <property type="entry name" value="Inhibitor_I9"/>
    <property type="match status" value="1"/>
</dbReference>
<dbReference type="InterPro" id="IPR034193">
    <property type="entry name" value="PCSK9_ProteinaseK-like"/>
</dbReference>
<evidence type="ECO:0000259" key="8">
    <source>
        <dbReference type="Pfam" id="PF00082"/>
    </source>
</evidence>
<dbReference type="CDD" id="cd04077">
    <property type="entry name" value="Peptidases_S8_PCSK9_ProteinaseK_like"/>
    <property type="match status" value="1"/>
</dbReference>
<proteinExistence type="inferred from homology"/>
<feature type="active site" description="Charge relay system" evidence="5">
    <location>
        <position position="185"/>
    </location>
</feature>
<evidence type="ECO:0000256" key="2">
    <source>
        <dbReference type="ARBA" id="ARBA00022670"/>
    </source>
</evidence>
<comment type="similarity">
    <text evidence="1 5 6">Belongs to the peptidase S8 family.</text>
</comment>
<dbReference type="InterPro" id="IPR000209">
    <property type="entry name" value="Peptidase_S8/S53_dom"/>
</dbReference>
<keyword evidence="3 5" id="KW-0378">Hydrolase</keyword>
<feature type="active site" description="Charge relay system" evidence="5">
    <location>
        <position position="376"/>
    </location>
</feature>
<dbReference type="FunFam" id="3.40.50.200:FF:000007">
    <property type="entry name" value="Subtilisin-like serine protease"/>
    <property type="match status" value="1"/>
</dbReference>
<keyword evidence="4 5" id="KW-0720">Serine protease</keyword>
<sequence>MKFLSLSVSFLLASKASAAVIPLNDESSLISEVEVEKRDPVVAPRQAGEKAPLLRALKPVKSKYIVVYNDDASAEAKAEESEWISGVVSEVAKRDGTSDDHLKFFDVNTLNGYLGSFDEETVDKIRDSGAVKYVEEDTYAVAEEITTQNNAVWGISRVSTRENTRSGKYIHDSQGGQGVTAYVVDTGIMTEDPEFEGRATLGVSVAQPDKKYDTNGHGTHVAGTIGSKTYGVAKKVDLVSVSVFGTNDRAAVSDLLIGFDYVIRDHKQKLASGKKGFKGSTLNMSIGGANSRAWTDGINALVTAGIHAVVAAGNEAIPACTFSPGLSNAITVGGSQSDDNKYSNSNYGDCVNILAPAVNIPSVGWKQTPEYKTGTSMASPHVAGVASYFLSLHPGAGSEFNTALLTPAELRKRLIDFGTKGAIRGFDSATPNVLVYNGATNPGKFWE</sequence>
<dbReference type="PROSITE" id="PS00136">
    <property type="entry name" value="SUBTILASE_ASP"/>
    <property type="match status" value="1"/>
</dbReference>
<feature type="active site" description="Charge relay system" evidence="5">
    <location>
        <position position="217"/>
    </location>
</feature>
<evidence type="ECO:0008006" key="12">
    <source>
        <dbReference type="Google" id="ProtNLM"/>
    </source>
</evidence>
<dbReference type="EMBL" id="PKFO01000011">
    <property type="protein sequence ID" value="PVH23450.1"/>
    <property type="molecule type" value="Genomic_DNA"/>
</dbReference>
<dbReference type="Gene3D" id="3.40.50.200">
    <property type="entry name" value="Peptidase S8/S53 domain"/>
    <property type="match status" value="1"/>
</dbReference>
<dbReference type="InterPro" id="IPR050131">
    <property type="entry name" value="Peptidase_S8_subtilisin-like"/>
</dbReference>
<feature type="domain" description="Peptidase S8/S53" evidence="8">
    <location>
        <begin position="176"/>
        <end position="416"/>
    </location>
</feature>
<dbReference type="InterPro" id="IPR010259">
    <property type="entry name" value="S8pro/Inhibitor_I9"/>
</dbReference>